<feature type="transmembrane region" description="Helical" evidence="6">
    <location>
        <begin position="172"/>
        <end position="193"/>
    </location>
</feature>
<evidence type="ECO:0000313" key="8">
    <source>
        <dbReference type="EMBL" id="KAF2479936.1"/>
    </source>
</evidence>
<evidence type="ECO:0000259" key="7">
    <source>
        <dbReference type="Pfam" id="PF01490"/>
    </source>
</evidence>
<evidence type="ECO:0000256" key="4">
    <source>
        <dbReference type="ARBA" id="ARBA00022989"/>
    </source>
</evidence>
<sequence length="455" mass="49489">MLNAIRGQKQIVVREEAAVVDEASQTASTHHGLKWWQAAFIITASTNSLGVLSLPKAIAPIGIVAALLVIPFIGLLQWYTGFVIWQLVSRYPGVTSFPELMGVFLGTWGRRIGVVMQTLVLVCIMAAHVVGFSIAFDVVSGYRLCSVLCTVIGVLMMVPFSLVRSLRDTWKISVLACISIMAAVVIALVSVAINRVPYPDDYLIPPESVTSFYKGFQTVNSILFVFMAHIAYPSLISEMRQSEDFPRALRIQALFTIAFSLFVALAFYAIIGSSVGSPVLSSAHHTLRLVAYVIAWPTIGVAAILSCVVAGTHIYRSIWEKTKPRIGSNGAPVSRWRKNLSWVGIISALWTAATLMALGIPAFEHIIPLVGALFGPAYILIMPSVFFVQHAARGFDCKIWQVPRRMPFFFALNVVILCLGIAQCTMGLKGTVEAIVAYFPDGGFSRPFSCAAPAA</sequence>
<feature type="transmembrane region" description="Helical" evidence="6">
    <location>
        <begin position="340"/>
        <end position="360"/>
    </location>
</feature>
<evidence type="ECO:0000256" key="3">
    <source>
        <dbReference type="ARBA" id="ARBA00022692"/>
    </source>
</evidence>
<feature type="transmembrane region" description="Helical" evidence="6">
    <location>
        <begin position="141"/>
        <end position="160"/>
    </location>
</feature>
<feature type="transmembrane region" description="Helical" evidence="6">
    <location>
        <begin position="408"/>
        <end position="428"/>
    </location>
</feature>
<dbReference type="RefSeq" id="XP_033586506.1">
    <property type="nucleotide sequence ID" value="XM_033731611.1"/>
</dbReference>
<dbReference type="InterPro" id="IPR013057">
    <property type="entry name" value="AA_transpt_TM"/>
</dbReference>
<evidence type="ECO:0000256" key="2">
    <source>
        <dbReference type="ARBA" id="ARBA00008066"/>
    </source>
</evidence>
<dbReference type="GO" id="GO:0016020">
    <property type="term" value="C:membrane"/>
    <property type="evidence" value="ECO:0007669"/>
    <property type="project" value="UniProtKB-SubCell"/>
</dbReference>
<evidence type="ECO:0000256" key="6">
    <source>
        <dbReference type="SAM" id="Phobius"/>
    </source>
</evidence>
<evidence type="ECO:0000256" key="5">
    <source>
        <dbReference type="ARBA" id="ARBA00023136"/>
    </source>
</evidence>
<keyword evidence="9" id="KW-1185">Reference proteome</keyword>
<protein>
    <submittedName>
        <fullName evidence="8">Transmembrane amino acid transporter protein-domain-containing protein</fullName>
    </submittedName>
</protein>
<feature type="transmembrane region" description="Helical" evidence="6">
    <location>
        <begin position="253"/>
        <end position="271"/>
    </location>
</feature>
<dbReference type="EMBL" id="MU001640">
    <property type="protein sequence ID" value="KAF2479936.1"/>
    <property type="molecule type" value="Genomic_DNA"/>
</dbReference>
<proteinExistence type="inferred from homology"/>
<dbReference type="PANTHER" id="PTHR22950:SF668">
    <property type="entry name" value="AMINO ACID TRANSPORTER (EUROFUNG)"/>
    <property type="match status" value="1"/>
</dbReference>
<evidence type="ECO:0000313" key="9">
    <source>
        <dbReference type="Proteomes" id="UP000799767"/>
    </source>
</evidence>
<feature type="domain" description="Amino acid transporter transmembrane" evidence="7">
    <location>
        <begin position="32"/>
        <end position="429"/>
    </location>
</feature>
<dbReference type="Pfam" id="PF01490">
    <property type="entry name" value="Aa_trans"/>
    <property type="match status" value="1"/>
</dbReference>
<gene>
    <name evidence="8" type="ORF">BDY17DRAFT_256544</name>
</gene>
<dbReference type="Gene3D" id="1.20.1740.10">
    <property type="entry name" value="Amino acid/polyamine transporter I"/>
    <property type="match status" value="1"/>
</dbReference>
<dbReference type="GO" id="GO:0015179">
    <property type="term" value="F:L-amino acid transmembrane transporter activity"/>
    <property type="evidence" value="ECO:0007669"/>
    <property type="project" value="TreeGrafter"/>
</dbReference>
<feature type="transmembrane region" description="Helical" evidence="6">
    <location>
        <begin position="91"/>
        <end position="108"/>
    </location>
</feature>
<name>A0A6A6PJG2_9PEZI</name>
<accession>A0A6A6PJG2</accession>
<keyword evidence="3 6" id="KW-0812">Transmembrane</keyword>
<reference evidence="8" key="1">
    <citation type="journal article" date="2020" name="Stud. Mycol.">
        <title>101 Dothideomycetes genomes: a test case for predicting lifestyles and emergence of pathogens.</title>
        <authorList>
            <person name="Haridas S."/>
            <person name="Albert R."/>
            <person name="Binder M."/>
            <person name="Bloem J."/>
            <person name="Labutti K."/>
            <person name="Salamov A."/>
            <person name="Andreopoulos B."/>
            <person name="Baker S."/>
            <person name="Barry K."/>
            <person name="Bills G."/>
            <person name="Bluhm B."/>
            <person name="Cannon C."/>
            <person name="Castanera R."/>
            <person name="Culley D."/>
            <person name="Daum C."/>
            <person name="Ezra D."/>
            <person name="Gonzalez J."/>
            <person name="Henrissat B."/>
            <person name="Kuo A."/>
            <person name="Liang C."/>
            <person name="Lipzen A."/>
            <person name="Lutzoni F."/>
            <person name="Magnuson J."/>
            <person name="Mondo S."/>
            <person name="Nolan M."/>
            <person name="Ohm R."/>
            <person name="Pangilinan J."/>
            <person name="Park H.-J."/>
            <person name="Ramirez L."/>
            <person name="Alfaro M."/>
            <person name="Sun H."/>
            <person name="Tritt A."/>
            <person name="Yoshinaga Y."/>
            <person name="Zwiers L.-H."/>
            <person name="Turgeon B."/>
            <person name="Goodwin S."/>
            <person name="Spatafora J."/>
            <person name="Crous P."/>
            <person name="Grigoriev I."/>
        </authorList>
    </citation>
    <scope>NUCLEOTIDE SEQUENCE</scope>
    <source>
        <strain evidence="8">CBS 113389</strain>
    </source>
</reference>
<dbReference type="OrthoDB" id="294730at2759"/>
<organism evidence="8 9">
    <name type="scientific">Neohortaea acidophila</name>
    <dbReference type="NCBI Taxonomy" id="245834"/>
    <lineage>
        <taxon>Eukaryota</taxon>
        <taxon>Fungi</taxon>
        <taxon>Dikarya</taxon>
        <taxon>Ascomycota</taxon>
        <taxon>Pezizomycotina</taxon>
        <taxon>Dothideomycetes</taxon>
        <taxon>Dothideomycetidae</taxon>
        <taxon>Mycosphaerellales</taxon>
        <taxon>Teratosphaeriaceae</taxon>
        <taxon>Neohortaea</taxon>
    </lineage>
</organism>
<feature type="transmembrane region" description="Helical" evidence="6">
    <location>
        <begin position="213"/>
        <end position="232"/>
    </location>
</feature>
<dbReference type="PANTHER" id="PTHR22950">
    <property type="entry name" value="AMINO ACID TRANSPORTER"/>
    <property type="match status" value="1"/>
</dbReference>
<comment type="subcellular location">
    <subcellularLocation>
        <location evidence="1">Membrane</location>
        <topology evidence="1">Multi-pass membrane protein</topology>
    </subcellularLocation>
</comment>
<keyword evidence="4 6" id="KW-1133">Transmembrane helix</keyword>
<dbReference type="Proteomes" id="UP000799767">
    <property type="component" value="Unassembled WGS sequence"/>
</dbReference>
<feature type="transmembrane region" description="Helical" evidence="6">
    <location>
        <begin position="291"/>
        <end position="315"/>
    </location>
</feature>
<feature type="transmembrane region" description="Helical" evidence="6">
    <location>
        <begin position="115"/>
        <end position="135"/>
    </location>
</feature>
<comment type="similarity">
    <text evidence="2">Belongs to the amino acid/polyamine transporter 2 family.</text>
</comment>
<feature type="transmembrane region" description="Helical" evidence="6">
    <location>
        <begin position="366"/>
        <end position="388"/>
    </location>
</feature>
<feature type="transmembrane region" description="Helical" evidence="6">
    <location>
        <begin position="61"/>
        <end position="79"/>
    </location>
</feature>
<keyword evidence="5 6" id="KW-0472">Membrane</keyword>
<dbReference type="AlphaFoldDB" id="A0A6A6PJG2"/>
<dbReference type="GeneID" id="54472613"/>
<evidence type="ECO:0000256" key="1">
    <source>
        <dbReference type="ARBA" id="ARBA00004141"/>
    </source>
</evidence>